<gene>
    <name evidence="1" type="ORF">HLUCCA11_24335</name>
</gene>
<accession>A0A0N8KLK2</accession>
<sequence length="106" mass="12547">MRAALNELATVAPDWLTTIAPDDWYMHYGRRVEDYQLPKSEAKRNAYAQQVGEDAYYLLSCLKTSEIADWQNLAQIKALTRMLTRHYEYDAEAPEEKRVRWKCWCL</sequence>
<evidence type="ECO:0000313" key="2">
    <source>
        <dbReference type="Proteomes" id="UP000050465"/>
    </source>
</evidence>
<organism evidence="1 2">
    <name type="scientific">Phormidesmis priestleyi Ana</name>
    <dbReference type="NCBI Taxonomy" id="1666911"/>
    <lineage>
        <taxon>Bacteria</taxon>
        <taxon>Bacillati</taxon>
        <taxon>Cyanobacteriota</taxon>
        <taxon>Cyanophyceae</taxon>
        <taxon>Leptolyngbyales</taxon>
        <taxon>Leptolyngbyaceae</taxon>
        <taxon>Phormidesmis</taxon>
    </lineage>
</organism>
<reference evidence="1 2" key="1">
    <citation type="submission" date="2015-09" db="EMBL/GenBank/DDBJ databases">
        <title>Identification and resolution of microdiversity through metagenomic sequencing of parallel consortia.</title>
        <authorList>
            <person name="Nelson W.C."/>
            <person name="Romine M.F."/>
            <person name="Lindemann S.R."/>
        </authorList>
    </citation>
    <scope>NUCLEOTIDE SEQUENCE [LARGE SCALE GENOMIC DNA]</scope>
    <source>
        <strain evidence="1">Ana</strain>
    </source>
</reference>
<proteinExistence type="predicted"/>
<evidence type="ECO:0000313" key="1">
    <source>
        <dbReference type="EMBL" id="KPQ31170.1"/>
    </source>
</evidence>
<comment type="caution">
    <text evidence="1">The sequence shown here is derived from an EMBL/GenBank/DDBJ whole genome shotgun (WGS) entry which is preliminary data.</text>
</comment>
<protein>
    <submittedName>
        <fullName evidence="1">Uncharacterized protein</fullName>
    </submittedName>
</protein>
<dbReference type="EMBL" id="LJZR01000122">
    <property type="protein sequence ID" value="KPQ31170.1"/>
    <property type="molecule type" value="Genomic_DNA"/>
</dbReference>
<name>A0A0N8KLK2_9CYAN</name>
<dbReference type="AlphaFoldDB" id="A0A0N8KLK2"/>
<dbReference type="Proteomes" id="UP000050465">
    <property type="component" value="Unassembled WGS sequence"/>
</dbReference>